<name>A0A6J3HGW1_SAPAP</name>
<evidence type="ECO:0000313" key="3">
    <source>
        <dbReference type="RefSeq" id="XP_032129320.1"/>
    </source>
</evidence>
<evidence type="ECO:0000313" key="2">
    <source>
        <dbReference type="Proteomes" id="UP000504640"/>
    </source>
</evidence>
<dbReference type="AlphaFoldDB" id="A0A6J3HGW1"/>
<protein>
    <submittedName>
        <fullName evidence="3">Uncharacterized protein LOC116547478</fullName>
    </submittedName>
</protein>
<proteinExistence type="predicted"/>
<gene>
    <name evidence="3" type="primary">LOC116547478</name>
</gene>
<dbReference type="GeneID" id="116547478"/>
<keyword evidence="2" id="KW-1185">Reference proteome</keyword>
<feature type="compositionally biased region" description="Basic residues" evidence="1">
    <location>
        <begin position="53"/>
        <end position="65"/>
    </location>
</feature>
<dbReference type="Proteomes" id="UP000504640">
    <property type="component" value="Unplaced"/>
</dbReference>
<sequence>PSRGPFKTEWCISQSLGTLPACTPLRKPRRRFPPGPGRSRGVVVRARESTGQKWRRGTSRQKRRRPDAAARNQPAEATAARRGGPSRQKRRRRWPEVTAAARSGGSQKRRHRTSGQKRRRAQMARSQRASEKQWWLPCDGGAGGRFPRFLHVAADGRIFRSVMAGTYSVVYLYSNFFIPAAVCGQVGWFCTLATVTSASVPMEGR</sequence>
<feature type="compositionally biased region" description="Basic residues" evidence="1">
    <location>
        <begin position="107"/>
        <end position="122"/>
    </location>
</feature>
<evidence type="ECO:0000256" key="1">
    <source>
        <dbReference type="SAM" id="MobiDB-lite"/>
    </source>
</evidence>
<feature type="region of interest" description="Disordered" evidence="1">
    <location>
        <begin position="17"/>
        <end position="132"/>
    </location>
</feature>
<dbReference type="RefSeq" id="XP_032129320.1">
    <property type="nucleotide sequence ID" value="XM_032273429.1"/>
</dbReference>
<organism evidence="2 3">
    <name type="scientific">Sapajus apella</name>
    <name type="common">Brown-capped capuchin</name>
    <name type="synonym">Cebus apella</name>
    <dbReference type="NCBI Taxonomy" id="9515"/>
    <lineage>
        <taxon>Eukaryota</taxon>
        <taxon>Metazoa</taxon>
        <taxon>Chordata</taxon>
        <taxon>Craniata</taxon>
        <taxon>Vertebrata</taxon>
        <taxon>Euteleostomi</taxon>
        <taxon>Mammalia</taxon>
        <taxon>Eutheria</taxon>
        <taxon>Euarchontoglires</taxon>
        <taxon>Primates</taxon>
        <taxon>Haplorrhini</taxon>
        <taxon>Platyrrhini</taxon>
        <taxon>Cebidae</taxon>
        <taxon>Cebinae</taxon>
        <taxon>Sapajus</taxon>
    </lineage>
</organism>
<feature type="non-terminal residue" evidence="3">
    <location>
        <position position="1"/>
    </location>
</feature>
<accession>A0A6J3HGW1</accession>
<reference evidence="3" key="1">
    <citation type="submission" date="2025-08" db="UniProtKB">
        <authorList>
            <consortium name="RefSeq"/>
        </authorList>
    </citation>
    <scope>IDENTIFICATION</scope>
    <source>
        <tissue evidence="3">Blood</tissue>
    </source>
</reference>